<keyword evidence="7 14" id="KW-0157">Chromophore</keyword>
<evidence type="ECO:0000313" key="16">
    <source>
        <dbReference type="EMBL" id="GHA01811.1"/>
    </source>
</evidence>
<keyword evidence="6 12" id="KW-0274">FAD</keyword>
<dbReference type="PRINTS" id="PR00147">
    <property type="entry name" value="DNAPHOTLYASE"/>
</dbReference>
<dbReference type="GO" id="GO:0071949">
    <property type="term" value="F:FAD binding"/>
    <property type="evidence" value="ECO:0007669"/>
    <property type="project" value="TreeGrafter"/>
</dbReference>
<feature type="site" description="Electron transfer via tryptophanyl radical" evidence="13">
    <location>
        <position position="359"/>
    </location>
</feature>
<dbReference type="InterPro" id="IPR018394">
    <property type="entry name" value="DNA_photolyase_1_CS_C"/>
</dbReference>
<proteinExistence type="inferred from homology"/>
<keyword evidence="5 12" id="KW-0285">Flavoprotein</keyword>
<dbReference type="PROSITE" id="PS51645">
    <property type="entry name" value="PHR_CRY_ALPHA_BETA"/>
    <property type="match status" value="1"/>
</dbReference>
<feature type="domain" description="Photolyase/cryptochrome alpha/beta" evidence="15">
    <location>
        <begin position="6"/>
        <end position="128"/>
    </location>
</feature>
<dbReference type="SUPFAM" id="SSF48173">
    <property type="entry name" value="Cryptochrome/photolyase FAD-binding domain"/>
    <property type="match status" value="1"/>
</dbReference>
<protein>
    <recommendedName>
        <fullName evidence="4">Deoxyribodipyrimidine photo-lyase</fullName>
        <ecNumber evidence="3">4.1.99.3</ecNumber>
    </recommendedName>
    <alternativeName>
        <fullName evidence="8">DNA photolyase</fullName>
    </alternativeName>
    <alternativeName>
        <fullName evidence="11">Photoreactivating enzyme</fullName>
    </alternativeName>
</protein>
<feature type="binding site" evidence="12">
    <location>
        <position position="222"/>
    </location>
    <ligand>
        <name>FAD</name>
        <dbReference type="ChEBI" id="CHEBI:57692"/>
    </ligand>
</feature>
<dbReference type="RefSeq" id="WP_189398771.1">
    <property type="nucleotide sequence ID" value="NZ_BMXA01000001.1"/>
</dbReference>
<evidence type="ECO:0000259" key="15">
    <source>
        <dbReference type="PROSITE" id="PS51645"/>
    </source>
</evidence>
<dbReference type="Gene3D" id="1.10.579.10">
    <property type="entry name" value="DNA Cyclobutane Dipyrimidine Photolyase, subunit A, domain 3"/>
    <property type="match status" value="1"/>
</dbReference>
<dbReference type="EMBL" id="BMXA01000001">
    <property type="protein sequence ID" value="GHA01811.1"/>
    <property type="molecule type" value="Genomic_DNA"/>
</dbReference>
<reference evidence="16" key="1">
    <citation type="journal article" date="2014" name="Int. J. Syst. Evol. Microbiol.">
        <title>Complete genome sequence of Corynebacterium casei LMG S-19264T (=DSM 44701T), isolated from a smear-ripened cheese.</title>
        <authorList>
            <consortium name="US DOE Joint Genome Institute (JGI-PGF)"/>
            <person name="Walter F."/>
            <person name="Albersmeier A."/>
            <person name="Kalinowski J."/>
            <person name="Ruckert C."/>
        </authorList>
    </citation>
    <scope>NUCLEOTIDE SEQUENCE</scope>
    <source>
        <strain evidence="16">KCTC 12711</strain>
    </source>
</reference>
<evidence type="ECO:0000256" key="14">
    <source>
        <dbReference type="RuleBase" id="RU004182"/>
    </source>
</evidence>
<name>A0A918VJ94_9GAMM</name>
<evidence type="ECO:0000256" key="8">
    <source>
        <dbReference type="ARBA" id="ARBA00031671"/>
    </source>
</evidence>
<dbReference type="InterPro" id="IPR036155">
    <property type="entry name" value="Crypto/Photolyase_N_sf"/>
</dbReference>
<dbReference type="PROSITE" id="PS00691">
    <property type="entry name" value="DNA_PHOTOLYASES_1_2"/>
    <property type="match status" value="1"/>
</dbReference>
<comment type="function">
    <text evidence="10">Involved in repair of UV radiation-induced DNA damage. Catalyzes the light-dependent monomerization (300-600 nm) of cyclobutyl pyrimidine dimers (in cis-syn configuration), which are formed between adjacent bases on the same DNA strand upon exposure to ultraviolet radiation.</text>
</comment>
<evidence type="ECO:0000256" key="10">
    <source>
        <dbReference type="ARBA" id="ARBA00059220"/>
    </source>
</evidence>
<feature type="site" description="Electron transfer via tryptophanyl radical" evidence="13">
    <location>
        <position position="382"/>
    </location>
</feature>
<dbReference type="GO" id="GO:0003904">
    <property type="term" value="F:deoxyribodipyrimidine photo-lyase activity"/>
    <property type="evidence" value="ECO:0007669"/>
    <property type="project" value="UniProtKB-EC"/>
</dbReference>
<reference evidence="16" key="2">
    <citation type="submission" date="2020-09" db="EMBL/GenBank/DDBJ databases">
        <authorList>
            <person name="Sun Q."/>
            <person name="Kim S."/>
        </authorList>
    </citation>
    <scope>NUCLEOTIDE SEQUENCE</scope>
    <source>
        <strain evidence="16">KCTC 12711</strain>
    </source>
</reference>
<feature type="binding site" evidence="12">
    <location>
        <begin position="234"/>
        <end position="238"/>
    </location>
    <ligand>
        <name>FAD</name>
        <dbReference type="ChEBI" id="CHEBI:57692"/>
    </ligand>
</feature>
<dbReference type="Gene3D" id="1.25.40.80">
    <property type="match status" value="1"/>
</dbReference>
<dbReference type="InterPro" id="IPR002081">
    <property type="entry name" value="Cryptochrome/DNA_photolyase_1"/>
</dbReference>
<feature type="binding site" evidence="12">
    <location>
        <begin position="372"/>
        <end position="374"/>
    </location>
    <ligand>
        <name>FAD</name>
        <dbReference type="ChEBI" id="CHEBI:57692"/>
    </ligand>
</feature>
<dbReference type="InterPro" id="IPR014729">
    <property type="entry name" value="Rossmann-like_a/b/a_fold"/>
</dbReference>
<dbReference type="EC" id="4.1.99.3" evidence="3"/>
<accession>A0A918VJ94</accession>
<dbReference type="GO" id="GO:0000719">
    <property type="term" value="P:photoreactive repair"/>
    <property type="evidence" value="ECO:0007669"/>
    <property type="project" value="UniProtKB-ARBA"/>
</dbReference>
<dbReference type="FunFam" id="1.10.579.10:FF:000003">
    <property type="entry name" value="Deoxyribodipyrimidine photo-lyase"/>
    <property type="match status" value="1"/>
</dbReference>
<dbReference type="PROSITE" id="PS00394">
    <property type="entry name" value="DNA_PHOTOLYASES_1_1"/>
    <property type="match status" value="1"/>
</dbReference>
<evidence type="ECO:0000256" key="9">
    <source>
        <dbReference type="ARBA" id="ARBA00033999"/>
    </source>
</evidence>
<feature type="site" description="Electron transfer via tryptophanyl radical" evidence="13">
    <location>
        <position position="306"/>
    </location>
</feature>
<evidence type="ECO:0000256" key="1">
    <source>
        <dbReference type="ARBA" id="ARBA00001932"/>
    </source>
</evidence>
<comment type="caution">
    <text evidence="16">The sequence shown here is derived from an EMBL/GenBank/DDBJ whole genome shotgun (WGS) entry which is preliminary data.</text>
</comment>
<comment type="similarity">
    <text evidence="14">Belongs to the DNA photolyase family.</text>
</comment>
<comment type="catalytic activity">
    <reaction evidence="9">
        <text>cyclobutadipyrimidine (in DNA) = 2 pyrimidine residues (in DNA).</text>
        <dbReference type="EC" id="4.1.99.3"/>
    </reaction>
</comment>
<evidence type="ECO:0000256" key="13">
    <source>
        <dbReference type="PIRSR" id="PIRSR602081-2"/>
    </source>
</evidence>
<dbReference type="GO" id="GO:0003677">
    <property type="term" value="F:DNA binding"/>
    <property type="evidence" value="ECO:0007669"/>
    <property type="project" value="TreeGrafter"/>
</dbReference>
<evidence type="ECO:0000313" key="17">
    <source>
        <dbReference type="Proteomes" id="UP000614811"/>
    </source>
</evidence>
<organism evidence="16 17">
    <name type="scientific">Arenicella chitinivorans</name>
    <dbReference type="NCBI Taxonomy" id="1329800"/>
    <lineage>
        <taxon>Bacteria</taxon>
        <taxon>Pseudomonadati</taxon>
        <taxon>Pseudomonadota</taxon>
        <taxon>Gammaproteobacteria</taxon>
        <taxon>Arenicellales</taxon>
        <taxon>Arenicellaceae</taxon>
        <taxon>Arenicella</taxon>
    </lineage>
</organism>
<dbReference type="Proteomes" id="UP000614811">
    <property type="component" value="Unassembled WGS sequence"/>
</dbReference>
<dbReference type="InterPro" id="IPR005101">
    <property type="entry name" value="Cryptochr/Photolyase_FAD-bd"/>
</dbReference>
<evidence type="ECO:0000256" key="11">
    <source>
        <dbReference type="ARBA" id="ARBA00083107"/>
    </source>
</evidence>
<dbReference type="Gene3D" id="3.40.50.620">
    <property type="entry name" value="HUPs"/>
    <property type="match status" value="1"/>
</dbReference>
<dbReference type="InterPro" id="IPR006050">
    <property type="entry name" value="DNA_photolyase_N"/>
</dbReference>
<dbReference type="Pfam" id="PF00875">
    <property type="entry name" value="DNA_photolyase"/>
    <property type="match status" value="1"/>
</dbReference>
<evidence type="ECO:0000256" key="5">
    <source>
        <dbReference type="ARBA" id="ARBA00022630"/>
    </source>
</evidence>
<keyword evidence="17" id="KW-1185">Reference proteome</keyword>
<evidence type="ECO:0000256" key="7">
    <source>
        <dbReference type="ARBA" id="ARBA00022991"/>
    </source>
</evidence>
<comment type="similarity">
    <text evidence="2">Belongs to the DNA photolyase class-1 family.</text>
</comment>
<feature type="binding site" evidence="12">
    <location>
        <position position="272"/>
    </location>
    <ligand>
        <name>FAD</name>
        <dbReference type="ChEBI" id="CHEBI:57692"/>
    </ligand>
</feature>
<gene>
    <name evidence="16" type="primary">phrB</name>
    <name evidence="16" type="ORF">GCM10008090_08760</name>
</gene>
<evidence type="ECO:0000256" key="12">
    <source>
        <dbReference type="PIRSR" id="PIRSR602081-1"/>
    </source>
</evidence>
<dbReference type="InterPro" id="IPR036134">
    <property type="entry name" value="Crypto/Photolyase_FAD-like_sf"/>
</dbReference>
<evidence type="ECO:0000256" key="3">
    <source>
        <dbReference type="ARBA" id="ARBA00013149"/>
    </source>
</evidence>
<dbReference type="AlphaFoldDB" id="A0A918VJ94"/>
<dbReference type="PANTHER" id="PTHR11455:SF9">
    <property type="entry name" value="CRYPTOCHROME CIRCADIAN CLOCK 5 ISOFORM X1"/>
    <property type="match status" value="1"/>
</dbReference>
<evidence type="ECO:0000256" key="6">
    <source>
        <dbReference type="ARBA" id="ARBA00022827"/>
    </source>
</evidence>
<sequence length="476" mass="53721">MNTTQKLTLVWLREDLRLDDNPALSHAAARGAVLPIYFFPDEMGAASRWWLHHSLKTLQQQCADAGAPLLLLDGDPISTIPQIAKQTGATQVVWNRVYSPAGIELGKTLKQSLAVGQVDTQSFNANLLIEPSKILTKQGTPFKVFTPFWRHSQQQISPQEPLSAPARLTSIAHELTSRTLDDWALLPSRPNWARGFGTVWEPGEFGAESRWTRFLEETISKYKDGRDLPAKQLTSMLSPHLAFGEISVRRLWLDVQEAMATGEVSVENGSKFLAEIGWREFSRYLLCHFPRIEHAPFNPKFEDFPWQTSALHLAAWQQGRTGYPIVDAGMRELWQTGYMHNRVRMICASFLTKHLLIHWQSGADWFWDTLVDADLANNTASWQWVAGCGADAAPYFRIFNPVLQGQKFDKHGDYVRRWVPELANLPDKYVHQPWAAAQTTLLDAGLVLGKDYPKPVVDHSAARQAALDAYAQIKSN</sequence>
<dbReference type="PANTHER" id="PTHR11455">
    <property type="entry name" value="CRYPTOCHROME"/>
    <property type="match status" value="1"/>
</dbReference>
<comment type="cofactor">
    <cofactor evidence="12">
        <name>FAD</name>
        <dbReference type="ChEBI" id="CHEBI:57692"/>
    </cofactor>
    <text evidence="12">Binds 1 FAD per subunit.</text>
</comment>
<comment type="cofactor">
    <cofactor evidence="1">
        <name>(6R)-5,10-methylene-5,6,7,8-tetrahydrofolate</name>
        <dbReference type="ChEBI" id="CHEBI:15636"/>
    </cofactor>
</comment>
<evidence type="ECO:0000256" key="4">
    <source>
        <dbReference type="ARBA" id="ARBA00014046"/>
    </source>
</evidence>
<dbReference type="Pfam" id="PF03441">
    <property type="entry name" value="FAD_binding_7"/>
    <property type="match status" value="1"/>
</dbReference>
<dbReference type="SUPFAM" id="SSF52425">
    <property type="entry name" value="Cryptochrome/photolyase, N-terminal domain"/>
    <property type="match status" value="1"/>
</dbReference>
<evidence type="ECO:0000256" key="2">
    <source>
        <dbReference type="ARBA" id="ARBA00005862"/>
    </source>
</evidence>
<dbReference type="GO" id="GO:0009416">
    <property type="term" value="P:response to light stimulus"/>
    <property type="evidence" value="ECO:0007669"/>
    <property type="project" value="TreeGrafter"/>
</dbReference>